<reference evidence="2 3" key="1">
    <citation type="submission" date="2018-06" db="EMBL/GenBank/DDBJ databases">
        <authorList>
            <consortium name="Pathogen Informatics"/>
            <person name="Doyle S."/>
        </authorList>
    </citation>
    <scope>NUCLEOTIDE SEQUENCE [LARGE SCALE GENOMIC DNA]</scope>
    <source>
        <strain evidence="2 3">NCTC11088</strain>
    </source>
</reference>
<name>A0A379DBK5_9FIRM</name>
<dbReference type="InterPro" id="IPR052920">
    <property type="entry name" value="DNA-binding_regulatory"/>
</dbReference>
<sequence>MKKKNILKKIVGVFLFLIIVGSILTGNYLVNYALARQGDGGNRKVKPLKKIENPIVKENKTLQEKKNSEFLDKNTPQEINIKSFDGLNLKGYCYLNNDSEKWALIIHGYRNTHEDMYAYAQRYFEKGYNVLMPDLRGSGNSEGEYIGMGYLDKYDSGSWANWIVKNNENPEIVVHGLSMGAATTMMLAGEKTPDNVKVFIEDAGYTSVYDIFKSELKVRFNLPSFPILNVAGMISKIKAGYAFKGASAVEQIAKSTKPVMFIHAENDNFVPFRMLDELYNAKQMGAKKKLVAKNAGHTEAKYSLGEEYWNEVFKFIDENK</sequence>
<dbReference type="Gene3D" id="3.40.50.1820">
    <property type="entry name" value="alpha/beta hydrolase"/>
    <property type="match status" value="1"/>
</dbReference>
<dbReference type="PANTHER" id="PTHR43358">
    <property type="entry name" value="ALPHA/BETA-HYDROLASE"/>
    <property type="match status" value="1"/>
</dbReference>
<dbReference type="Proteomes" id="UP000254777">
    <property type="component" value="Unassembled WGS sequence"/>
</dbReference>
<evidence type="ECO:0000313" key="2">
    <source>
        <dbReference type="EMBL" id="SUB75297.1"/>
    </source>
</evidence>
<gene>
    <name evidence="2" type="ORF">NCTC11088_01086</name>
</gene>
<feature type="domain" description="Serine aminopeptidase S33" evidence="1">
    <location>
        <begin position="104"/>
        <end position="200"/>
    </location>
</feature>
<proteinExistence type="predicted"/>
<protein>
    <submittedName>
        <fullName evidence="2">Esterase/lipase</fullName>
    </submittedName>
</protein>
<evidence type="ECO:0000259" key="1">
    <source>
        <dbReference type="Pfam" id="PF12146"/>
    </source>
</evidence>
<dbReference type="PANTHER" id="PTHR43358:SF4">
    <property type="entry name" value="ALPHA_BETA HYDROLASE FOLD-1 DOMAIN-CONTAINING PROTEIN"/>
    <property type="match status" value="1"/>
</dbReference>
<organism evidence="2 3">
    <name type="scientific">Peptoniphilus indolicus</name>
    <dbReference type="NCBI Taxonomy" id="33030"/>
    <lineage>
        <taxon>Bacteria</taxon>
        <taxon>Bacillati</taxon>
        <taxon>Bacillota</taxon>
        <taxon>Tissierellia</taxon>
        <taxon>Tissierellales</taxon>
        <taxon>Peptoniphilaceae</taxon>
        <taxon>Peptoniphilus</taxon>
    </lineage>
</organism>
<evidence type="ECO:0000313" key="3">
    <source>
        <dbReference type="Proteomes" id="UP000254777"/>
    </source>
</evidence>
<dbReference type="InterPro" id="IPR029058">
    <property type="entry name" value="AB_hydrolase_fold"/>
</dbReference>
<dbReference type="Pfam" id="PF12146">
    <property type="entry name" value="Hydrolase_4"/>
    <property type="match status" value="1"/>
</dbReference>
<dbReference type="AlphaFoldDB" id="A0A379DBK5"/>
<dbReference type="EMBL" id="UGTH01000001">
    <property type="protein sequence ID" value="SUB75297.1"/>
    <property type="molecule type" value="Genomic_DNA"/>
</dbReference>
<dbReference type="InterPro" id="IPR022742">
    <property type="entry name" value="Hydrolase_4"/>
</dbReference>
<accession>A0A379DBK5</accession>
<dbReference type="SUPFAM" id="SSF53474">
    <property type="entry name" value="alpha/beta-Hydrolases"/>
    <property type="match status" value="1"/>
</dbReference>
<dbReference type="RefSeq" id="WP_004820188.1">
    <property type="nucleotide sequence ID" value="NZ_UGTH01000001.1"/>
</dbReference>